<comment type="similarity">
    <text evidence="1">Belongs to the short-chain dehydrogenases/reductases (SDR) family.</text>
</comment>
<organism evidence="5 6">
    <name type="scientific">Seiridium unicorne</name>
    <dbReference type="NCBI Taxonomy" id="138068"/>
    <lineage>
        <taxon>Eukaryota</taxon>
        <taxon>Fungi</taxon>
        <taxon>Dikarya</taxon>
        <taxon>Ascomycota</taxon>
        <taxon>Pezizomycotina</taxon>
        <taxon>Sordariomycetes</taxon>
        <taxon>Xylariomycetidae</taxon>
        <taxon>Amphisphaeriales</taxon>
        <taxon>Sporocadaceae</taxon>
        <taxon>Seiridium</taxon>
    </lineage>
</organism>
<dbReference type="InterPro" id="IPR021858">
    <property type="entry name" value="Fun_TF"/>
</dbReference>
<gene>
    <name evidence="5" type="ORF">SUNI508_08733</name>
</gene>
<dbReference type="CDD" id="cd05233">
    <property type="entry name" value="SDR_c"/>
    <property type="match status" value="1"/>
</dbReference>
<evidence type="ECO:0000313" key="6">
    <source>
        <dbReference type="Proteomes" id="UP001408356"/>
    </source>
</evidence>
<dbReference type="PANTHER" id="PTHR24321:SF8">
    <property type="entry name" value="ESTRADIOL 17-BETA-DEHYDROGENASE 8-RELATED"/>
    <property type="match status" value="1"/>
</dbReference>
<dbReference type="PRINTS" id="PR00080">
    <property type="entry name" value="SDRFAMILY"/>
</dbReference>
<dbReference type="Pfam" id="PF11951">
    <property type="entry name" value="Fungal_trans_2"/>
    <property type="match status" value="1"/>
</dbReference>
<dbReference type="SUPFAM" id="SSF51735">
    <property type="entry name" value="NAD(P)-binding Rossmann-fold domains"/>
    <property type="match status" value="1"/>
</dbReference>
<name>A0ABR2UST8_9PEZI</name>
<evidence type="ECO:0000256" key="3">
    <source>
        <dbReference type="ARBA" id="ARBA00023242"/>
    </source>
</evidence>
<keyword evidence="6" id="KW-1185">Reference proteome</keyword>
<comment type="caution">
    <text evidence="5">The sequence shown here is derived from an EMBL/GenBank/DDBJ whole genome shotgun (WGS) entry which is preliminary data.</text>
</comment>
<dbReference type="InterPro" id="IPR002347">
    <property type="entry name" value="SDR_fam"/>
</dbReference>
<evidence type="ECO:0000256" key="4">
    <source>
        <dbReference type="SAM" id="MobiDB-lite"/>
    </source>
</evidence>
<evidence type="ECO:0000313" key="5">
    <source>
        <dbReference type="EMBL" id="KAK9417582.1"/>
    </source>
</evidence>
<evidence type="ECO:0000256" key="2">
    <source>
        <dbReference type="ARBA" id="ARBA00023002"/>
    </source>
</evidence>
<dbReference type="Gene3D" id="3.40.50.720">
    <property type="entry name" value="NAD(P)-binding Rossmann-like Domain"/>
    <property type="match status" value="1"/>
</dbReference>
<dbReference type="PRINTS" id="PR00081">
    <property type="entry name" value="GDHRDH"/>
</dbReference>
<keyword evidence="2" id="KW-0560">Oxidoreductase</keyword>
<dbReference type="PANTHER" id="PTHR24321">
    <property type="entry name" value="DEHYDROGENASES, SHORT CHAIN"/>
    <property type="match status" value="1"/>
</dbReference>
<keyword evidence="3" id="KW-0539">Nucleus</keyword>
<feature type="region of interest" description="Disordered" evidence="4">
    <location>
        <begin position="222"/>
        <end position="241"/>
    </location>
</feature>
<protein>
    <submittedName>
        <fullName evidence="5">Fungal-specific transcription factor domain-containing protein</fullName>
    </submittedName>
</protein>
<feature type="compositionally biased region" description="Polar residues" evidence="4">
    <location>
        <begin position="223"/>
        <end position="240"/>
    </location>
</feature>
<dbReference type="EMBL" id="JARVKF010000397">
    <property type="protein sequence ID" value="KAK9417582.1"/>
    <property type="molecule type" value="Genomic_DNA"/>
</dbReference>
<evidence type="ECO:0000256" key="1">
    <source>
        <dbReference type="ARBA" id="ARBA00006484"/>
    </source>
</evidence>
<dbReference type="Proteomes" id="UP001408356">
    <property type="component" value="Unassembled WGS sequence"/>
</dbReference>
<reference evidence="5 6" key="1">
    <citation type="journal article" date="2024" name="J. Plant Pathol.">
        <title>Sequence and assembly of the genome of Seiridium unicorne, isolate CBS 538.82, causal agent of cypress canker disease.</title>
        <authorList>
            <person name="Scali E."/>
            <person name="Rocca G.D."/>
            <person name="Danti R."/>
            <person name="Garbelotto M."/>
            <person name="Barberini S."/>
            <person name="Baroncelli R."/>
            <person name="Emiliani G."/>
        </authorList>
    </citation>
    <scope>NUCLEOTIDE SEQUENCE [LARGE SCALE GENOMIC DNA]</scope>
    <source>
        <strain evidence="5 6">BM-138-508</strain>
    </source>
</reference>
<proteinExistence type="inferred from homology"/>
<dbReference type="InterPro" id="IPR036291">
    <property type="entry name" value="NAD(P)-bd_dom_sf"/>
</dbReference>
<sequence>MASSNEPNLPLTGKVFAITGGASGIGLATAKTLSRRGAAVAIADVDPEAMKTAEEHFSELHVPFTISKVDVSKRSDVDSWISSTVDMFGRLDGAANVAGIIGKHHGITSVAELEDDEWDKIIAINLTGMMYCLRAELQKVVDGGSIVNVSSIHGLKGFPRHAAYDASKHGVIGLTRAAALENGAREVRVNSVAPGAIYTPLMQKNWDARGRAADAPFEDPSAFQRQGTAEETANAPSSLSDVGAVAADPSAAVPQPAFDWISVIDEEYLSESSARGSSLANSSALDVQPDSRASDDVTVIREGITIPSTALGNLAGITPAVLQDWTTGECHLLNHFLQSVARSLVLVRDAENPFINVVVPMAFENVAVRHALVALSACHLARTYPDFERNLLRHRSHALQCLKTELNSSTNITWSLASTLMLCLLEICAGDSRRWLLYLHGAKALLSGSKQKTLPAPLDFLVDLFDYLCTVAGITSDSTPMPFCRKLGLLKSGPSGIHPLFGIASQLYTSLAHVNQLASNQGTSSHSIHASFRKDVEAIELSLQSWSPLEAGSKSPEMAEARAAAFAVQWAVVLRLREVAPLLIETEHNQTRGPVDHIISALSLIRPGSQTEAHMLFPLFMAGVFSDTKAARLTLEFRVNLMRNNIGFGSIANAHQTLDEVWRRANRGETYHWKDLMRSKMPGMILF</sequence>
<accession>A0ABR2UST8</accession>
<dbReference type="Pfam" id="PF13561">
    <property type="entry name" value="adh_short_C2"/>
    <property type="match status" value="1"/>
</dbReference>